<dbReference type="Pfam" id="PF07093">
    <property type="entry name" value="SGT1"/>
    <property type="match status" value="2"/>
</dbReference>
<dbReference type="InterPro" id="IPR010770">
    <property type="entry name" value="Ecd"/>
</dbReference>
<feature type="compositionally biased region" description="Polar residues" evidence="1">
    <location>
        <begin position="1092"/>
        <end position="1102"/>
    </location>
</feature>
<feature type="compositionally biased region" description="Gly residues" evidence="1">
    <location>
        <begin position="1163"/>
        <end position="1177"/>
    </location>
</feature>
<feature type="compositionally biased region" description="Low complexity" evidence="1">
    <location>
        <begin position="704"/>
        <end position="718"/>
    </location>
</feature>
<dbReference type="AlphaFoldDB" id="A0A316UG08"/>
<evidence type="ECO:0000313" key="2">
    <source>
        <dbReference type="EMBL" id="PWN22843.1"/>
    </source>
</evidence>
<proteinExistence type="predicted"/>
<dbReference type="PANTHER" id="PTHR13060:SF0">
    <property type="entry name" value="PROTEIN ECDYSONELESS HOMOLOG"/>
    <property type="match status" value="1"/>
</dbReference>
<feature type="region of interest" description="Disordered" evidence="1">
    <location>
        <begin position="526"/>
        <end position="552"/>
    </location>
</feature>
<dbReference type="PANTHER" id="PTHR13060">
    <property type="entry name" value="SGT1 PROTEIN HSGT1 SUPPRESSOR OF GCR2"/>
    <property type="match status" value="1"/>
</dbReference>
<dbReference type="EMBL" id="KZ819322">
    <property type="protein sequence ID" value="PWN22843.1"/>
    <property type="molecule type" value="Genomic_DNA"/>
</dbReference>
<feature type="region of interest" description="Disordered" evidence="1">
    <location>
        <begin position="660"/>
        <end position="930"/>
    </location>
</feature>
<feature type="compositionally biased region" description="Acidic residues" evidence="1">
    <location>
        <begin position="738"/>
        <end position="750"/>
    </location>
</feature>
<organism evidence="2 3">
    <name type="scientific">Pseudomicrostroma glucosiphilum</name>
    <dbReference type="NCBI Taxonomy" id="1684307"/>
    <lineage>
        <taxon>Eukaryota</taxon>
        <taxon>Fungi</taxon>
        <taxon>Dikarya</taxon>
        <taxon>Basidiomycota</taxon>
        <taxon>Ustilaginomycotina</taxon>
        <taxon>Exobasidiomycetes</taxon>
        <taxon>Microstromatales</taxon>
        <taxon>Microstromatales incertae sedis</taxon>
        <taxon>Pseudomicrostroma</taxon>
    </lineage>
</organism>
<feature type="region of interest" description="Disordered" evidence="1">
    <location>
        <begin position="400"/>
        <end position="423"/>
    </location>
</feature>
<feature type="compositionally biased region" description="Acidic residues" evidence="1">
    <location>
        <begin position="772"/>
        <end position="806"/>
    </location>
</feature>
<gene>
    <name evidence="2" type="ORF">BCV69DRAFT_292265</name>
</gene>
<name>A0A316UG08_9BASI</name>
<evidence type="ECO:0000313" key="3">
    <source>
        <dbReference type="Proteomes" id="UP000245942"/>
    </source>
</evidence>
<protein>
    <submittedName>
        <fullName evidence="2">SGT1-domain-containing protein</fullName>
    </submittedName>
</protein>
<feature type="compositionally biased region" description="Basic and acidic residues" evidence="1">
    <location>
        <begin position="752"/>
        <end position="770"/>
    </location>
</feature>
<sequence>MDVPLGSSSTHIAQAAQAEVQPFFRARVFPPSSLSSAPSDTFATSSLSALRSSLASAFQVFLRKPLPSGLDRYVFYRSNVTFRVSQGWKSKDGQTVVPPHVRIDLQTGGATEDEFALIHFLRLHQRSNQILEECFIQVQDEDGEFLLIEAAEELPEWIDPENADGRVWLAREQLQLIGPGREGQNGASGHGSILPIKNLRNALTALAQRSETLQFSQSLNDAAFSRLSSYPGTEWVDTAQHRTTAFLSSSSVAQVLQRQCQLIARAGQAFLGRDSRDMRVASKMQTFGPTVGITEAGPTSSASKPGLLVPLSLPRRLYIQLLSVRFLPPKSFSSPYRERISQYYEDLDSVQAAGPGLSAASKAQQERLDEGRRWDLGCKLSVGLEMAYWNDRERFASQRRSRAGLFDTSQPADRQQLDPRSDPGYEHFINKLERLGYFQNEVRDSQKWKELEATAVSDWWKTRSSGVPDTASDDQGDDAGTEDLEWVESIRDVLATSNAGTVASLNPSGLASILSQEQSDSWLYETGDSFLDGDQSSVGDGQEAAEREATQKLSDFAARVEKFIEGKGAVEGAVIDESEDSGESSDDEEEADMDLDGEVQQDEDDETVILEARRRLGELSAEARADRLKALLPGLGEQVAWQTDDDVSARQALDEQLKAMAEEPSQPAAPVDVRANPPRDAASGRVVNAKEATLLTKKKASQTAALSSSDLRDSLQAQAKAYRSSTISSHFDGAESWQLEDSDNDSEAGLDENGRPETKEQRRERARVLDLDPSDDEKEDEAEEPAGEMEEIDAEKDEEEEMEEFVDFARKELGLSEEQLSKIMKERKDNGRWVPGKEQTTPLPAQAAPTRSNTAAPPAPSSSFGKGFKQGFLSRPSAAPTPDSVSKAKSVSFVDTTEPARSTSNPVEPAAATSPTTNSTSGVRNSSLNSFDTLMGAMDSALDAHRRSKGLPPLNREETYGGEVRAEDWALRRPGGASLGSLMKKEEEERERNEGNEAASEAKAQQNGKVKGEDDAQTPSQGEMGGAPILSAHEQVALTGSSMDEDVDEEEEEEEPLSAKDTALLDRLLKEQNQGPPSFTELVDSAGLRAPNNGNGIGQSSKGVAPKISEISADLQDEEGDEDEDGDEEMLPDLAIEGDADDAEEGNGAAVSNLLESWRAQGGAAGPMGTLAGGMGFGSRAPR</sequence>
<feature type="compositionally biased region" description="Acidic residues" evidence="1">
    <location>
        <begin position="1043"/>
        <end position="1056"/>
    </location>
</feature>
<feature type="compositionally biased region" description="Low complexity" evidence="1">
    <location>
        <begin position="847"/>
        <end position="856"/>
    </location>
</feature>
<feature type="compositionally biased region" description="Acidic residues" evidence="1">
    <location>
        <begin position="1115"/>
        <end position="1145"/>
    </location>
</feature>
<evidence type="ECO:0000256" key="1">
    <source>
        <dbReference type="SAM" id="MobiDB-lite"/>
    </source>
</evidence>
<dbReference type="Proteomes" id="UP000245942">
    <property type="component" value="Unassembled WGS sequence"/>
</dbReference>
<dbReference type="OrthoDB" id="27237at2759"/>
<dbReference type="STRING" id="1684307.A0A316UG08"/>
<feature type="compositionally biased region" description="Basic and acidic residues" evidence="1">
    <location>
        <begin position="955"/>
        <end position="971"/>
    </location>
</feature>
<reference evidence="2 3" key="1">
    <citation type="journal article" date="2018" name="Mol. Biol. Evol.">
        <title>Broad Genomic Sampling Reveals a Smut Pathogenic Ancestry of the Fungal Clade Ustilaginomycotina.</title>
        <authorList>
            <person name="Kijpornyongpan T."/>
            <person name="Mondo S.J."/>
            <person name="Barry K."/>
            <person name="Sandor L."/>
            <person name="Lee J."/>
            <person name="Lipzen A."/>
            <person name="Pangilinan J."/>
            <person name="LaButti K."/>
            <person name="Hainaut M."/>
            <person name="Henrissat B."/>
            <person name="Grigoriev I.V."/>
            <person name="Spatafora J.W."/>
            <person name="Aime M.C."/>
        </authorList>
    </citation>
    <scope>NUCLEOTIDE SEQUENCE [LARGE SCALE GENOMIC DNA]</scope>
    <source>
        <strain evidence="2 3">MCA 4718</strain>
    </source>
</reference>
<dbReference type="RefSeq" id="XP_025350003.1">
    <property type="nucleotide sequence ID" value="XM_025493784.1"/>
</dbReference>
<feature type="compositionally biased region" description="Low complexity" evidence="1">
    <location>
        <begin position="909"/>
        <end position="921"/>
    </location>
</feature>
<dbReference type="GO" id="GO:0005634">
    <property type="term" value="C:nucleus"/>
    <property type="evidence" value="ECO:0007669"/>
    <property type="project" value="TreeGrafter"/>
</dbReference>
<feature type="compositionally biased region" description="Acidic residues" evidence="1">
    <location>
        <begin position="574"/>
        <end position="607"/>
    </location>
</feature>
<keyword evidence="3" id="KW-1185">Reference proteome</keyword>
<feature type="compositionally biased region" description="Basic and acidic residues" evidence="1">
    <location>
        <begin position="807"/>
        <end position="831"/>
    </location>
</feature>
<dbReference type="GeneID" id="37015518"/>
<accession>A0A316UG08</accession>
<feature type="compositionally biased region" description="Polar residues" evidence="1">
    <location>
        <begin position="883"/>
        <end position="906"/>
    </location>
</feature>
<feature type="region of interest" description="Disordered" evidence="1">
    <location>
        <begin position="943"/>
        <end position="1183"/>
    </location>
</feature>
<feature type="compositionally biased region" description="Basic and acidic residues" evidence="1">
    <location>
        <begin position="983"/>
        <end position="995"/>
    </location>
</feature>
<feature type="region of interest" description="Disordered" evidence="1">
    <location>
        <begin position="569"/>
        <end position="607"/>
    </location>
</feature>